<gene>
    <name evidence="1" type="ORF">CR105_17555</name>
</gene>
<evidence type="ECO:0000313" key="2">
    <source>
        <dbReference type="Proteomes" id="UP000230390"/>
    </source>
</evidence>
<proteinExistence type="predicted"/>
<dbReference type="EMBL" id="PDOC01000011">
    <property type="protein sequence ID" value="PIL43832.1"/>
    <property type="molecule type" value="Genomic_DNA"/>
</dbReference>
<dbReference type="Proteomes" id="UP000230390">
    <property type="component" value="Unassembled WGS sequence"/>
</dbReference>
<reference evidence="1 2" key="1">
    <citation type="submission" date="2017-10" db="EMBL/GenBank/DDBJ databases">
        <title>Massilia psychrophilum sp. nov., a novel purple-pigmented bacterium isolated from Tianshan glacier, Xinjiang Municipality, China.</title>
        <authorList>
            <person name="Wang H."/>
        </authorList>
    </citation>
    <scope>NUCLEOTIDE SEQUENCE [LARGE SCALE GENOMIC DNA]</scope>
    <source>
        <strain evidence="1 2">JCM 30074</strain>
    </source>
</reference>
<sequence>MGDATAWASPIGVFGFSTTSPRVLVTGTRWSGSKPALVTPPERLAGQHCDRGQLHHFIAVQQQGGFAAGAGASPAVELVFGHDQQVEVE</sequence>
<name>A0A2G8TCS0_9BURK</name>
<accession>A0A2G8TCS0</accession>
<protein>
    <submittedName>
        <fullName evidence="1">Uncharacterized protein</fullName>
    </submittedName>
</protein>
<dbReference type="AlphaFoldDB" id="A0A2G8TCS0"/>
<comment type="caution">
    <text evidence="1">The sequence shown here is derived from an EMBL/GenBank/DDBJ whole genome shotgun (WGS) entry which is preliminary data.</text>
</comment>
<organism evidence="1 2">
    <name type="scientific">Massilia eurypsychrophila</name>
    <dbReference type="NCBI Taxonomy" id="1485217"/>
    <lineage>
        <taxon>Bacteria</taxon>
        <taxon>Pseudomonadati</taxon>
        <taxon>Pseudomonadota</taxon>
        <taxon>Betaproteobacteria</taxon>
        <taxon>Burkholderiales</taxon>
        <taxon>Oxalobacteraceae</taxon>
        <taxon>Telluria group</taxon>
        <taxon>Massilia</taxon>
    </lineage>
</organism>
<keyword evidence="2" id="KW-1185">Reference proteome</keyword>
<evidence type="ECO:0000313" key="1">
    <source>
        <dbReference type="EMBL" id="PIL43832.1"/>
    </source>
</evidence>